<comment type="similarity">
    <text evidence="2">Belongs to the TsaE family.</text>
</comment>
<accession>A0ABV9T540</accession>
<dbReference type="PANTHER" id="PTHR33540">
    <property type="entry name" value="TRNA THREONYLCARBAMOYLADENOSINE BIOSYNTHESIS PROTEIN TSAE"/>
    <property type="match status" value="1"/>
</dbReference>
<evidence type="ECO:0000256" key="9">
    <source>
        <dbReference type="ARBA" id="ARBA00022842"/>
    </source>
</evidence>
<gene>
    <name evidence="11" type="primary">tsaE</name>
    <name evidence="11" type="ORF">ACFPFU_18670</name>
</gene>
<comment type="subcellular location">
    <subcellularLocation>
        <location evidence="1">Cytoplasm</location>
    </subcellularLocation>
</comment>
<evidence type="ECO:0000256" key="8">
    <source>
        <dbReference type="ARBA" id="ARBA00022840"/>
    </source>
</evidence>
<evidence type="ECO:0000256" key="3">
    <source>
        <dbReference type="ARBA" id="ARBA00019010"/>
    </source>
</evidence>
<dbReference type="EMBL" id="JBHSJJ010000012">
    <property type="protein sequence ID" value="MFC4873733.1"/>
    <property type="molecule type" value="Genomic_DNA"/>
</dbReference>
<dbReference type="SUPFAM" id="SSF52540">
    <property type="entry name" value="P-loop containing nucleoside triphosphate hydrolases"/>
    <property type="match status" value="1"/>
</dbReference>
<evidence type="ECO:0000256" key="7">
    <source>
        <dbReference type="ARBA" id="ARBA00022741"/>
    </source>
</evidence>
<name>A0ABV9T540_9BACT</name>
<dbReference type="RefSeq" id="WP_377066881.1">
    <property type="nucleotide sequence ID" value="NZ_JBHSJJ010000012.1"/>
</dbReference>
<evidence type="ECO:0000256" key="4">
    <source>
        <dbReference type="ARBA" id="ARBA00022490"/>
    </source>
</evidence>
<dbReference type="Pfam" id="PF02367">
    <property type="entry name" value="TsaE"/>
    <property type="match status" value="1"/>
</dbReference>
<dbReference type="InterPro" id="IPR003442">
    <property type="entry name" value="T6A_TsaE"/>
</dbReference>
<dbReference type="Proteomes" id="UP001595818">
    <property type="component" value="Unassembled WGS sequence"/>
</dbReference>
<evidence type="ECO:0000313" key="12">
    <source>
        <dbReference type="Proteomes" id="UP001595818"/>
    </source>
</evidence>
<evidence type="ECO:0000313" key="11">
    <source>
        <dbReference type="EMBL" id="MFC4873733.1"/>
    </source>
</evidence>
<sequence length="149" mass="17215">MKKIICNHLEEISQSAKLVIDLCKDLNVWVFKGELGAGKTTLIKAIAEQLGVVDPVTSPTFSIVNEYENKGGDRIFHFDFYRIEDAMEAWEIGLDEYFYSGNYCFVEWAEKVPEFIPDEFAFVEILRKDQEKREIMVKIIKDGSRNGIH</sequence>
<keyword evidence="9" id="KW-0460">Magnesium</keyword>
<dbReference type="InterPro" id="IPR027417">
    <property type="entry name" value="P-loop_NTPase"/>
</dbReference>
<dbReference type="PANTHER" id="PTHR33540:SF2">
    <property type="entry name" value="TRNA THREONYLCARBAMOYLADENOSINE BIOSYNTHESIS PROTEIN TSAE"/>
    <property type="match status" value="1"/>
</dbReference>
<keyword evidence="5" id="KW-0819">tRNA processing</keyword>
<keyword evidence="4" id="KW-0963">Cytoplasm</keyword>
<dbReference type="Gene3D" id="3.40.50.300">
    <property type="entry name" value="P-loop containing nucleotide triphosphate hydrolases"/>
    <property type="match status" value="1"/>
</dbReference>
<organism evidence="11 12">
    <name type="scientific">Negadavirga shengliensis</name>
    <dbReference type="NCBI Taxonomy" id="1389218"/>
    <lineage>
        <taxon>Bacteria</taxon>
        <taxon>Pseudomonadati</taxon>
        <taxon>Bacteroidota</taxon>
        <taxon>Cytophagia</taxon>
        <taxon>Cytophagales</taxon>
        <taxon>Cyclobacteriaceae</taxon>
        <taxon>Negadavirga</taxon>
    </lineage>
</organism>
<evidence type="ECO:0000256" key="2">
    <source>
        <dbReference type="ARBA" id="ARBA00007599"/>
    </source>
</evidence>
<keyword evidence="7" id="KW-0547">Nucleotide-binding</keyword>
<comment type="caution">
    <text evidence="11">The sequence shown here is derived from an EMBL/GenBank/DDBJ whole genome shotgun (WGS) entry which is preliminary data.</text>
</comment>
<keyword evidence="6" id="KW-0479">Metal-binding</keyword>
<evidence type="ECO:0000256" key="5">
    <source>
        <dbReference type="ARBA" id="ARBA00022694"/>
    </source>
</evidence>
<keyword evidence="8" id="KW-0067">ATP-binding</keyword>
<protein>
    <recommendedName>
        <fullName evidence="3">tRNA threonylcarbamoyladenosine biosynthesis protein TsaE</fullName>
    </recommendedName>
    <alternativeName>
        <fullName evidence="10">t(6)A37 threonylcarbamoyladenosine biosynthesis protein TsaE</fullName>
    </alternativeName>
</protein>
<evidence type="ECO:0000256" key="10">
    <source>
        <dbReference type="ARBA" id="ARBA00032441"/>
    </source>
</evidence>
<evidence type="ECO:0000256" key="1">
    <source>
        <dbReference type="ARBA" id="ARBA00004496"/>
    </source>
</evidence>
<dbReference type="NCBIfam" id="TIGR00150">
    <property type="entry name" value="T6A_YjeE"/>
    <property type="match status" value="1"/>
</dbReference>
<keyword evidence="12" id="KW-1185">Reference proteome</keyword>
<reference evidence="12" key="1">
    <citation type="journal article" date="2019" name="Int. J. Syst. Evol. Microbiol.">
        <title>The Global Catalogue of Microorganisms (GCM) 10K type strain sequencing project: providing services to taxonomists for standard genome sequencing and annotation.</title>
        <authorList>
            <consortium name="The Broad Institute Genomics Platform"/>
            <consortium name="The Broad Institute Genome Sequencing Center for Infectious Disease"/>
            <person name="Wu L."/>
            <person name="Ma J."/>
        </authorList>
    </citation>
    <scope>NUCLEOTIDE SEQUENCE [LARGE SCALE GENOMIC DNA]</scope>
    <source>
        <strain evidence="12">CGMCC 4.7466</strain>
    </source>
</reference>
<proteinExistence type="inferred from homology"/>
<evidence type="ECO:0000256" key="6">
    <source>
        <dbReference type="ARBA" id="ARBA00022723"/>
    </source>
</evidence>